<keyword evidence="2" id="KW-1185">Reference proteome</keyword>
<dbReference type="EMBL" id="CM051398">
    <property type="protein sequence ID" value="KAJ4719137.1"/>
    <property type="molecule type" value="Genomic_DNA"/>
</dbReference>
<protein>
    <submittedName>
        <fullName evidence="1">Uncharacterized protein</fullName>
    </submittedName>
</protein>
<proteinExistence type="predicted"/>
<evidence type="ECO:0000313" key="1">
    <source>
        <dbReference type="EMBL" id="KAJ4719137.1"/>
    </source>
</evidence>
<comment type="caution">
    <text evidence="1">The sequence shown here is derived from an EMBL/GenBank/DDBJ whole genome shotgun (WGS) entry which is preliminary data.</text>
</comment>
<gene>
    <name evidence="1" type="ORF">OWV82_010752</name>
</gene>
<reference evidence="1 2" key="1">
    <citation type="journal article" date="2023" name="Science">
        <title>Complex scaffold remodeling in plant triterpene biosynthesis.</title>
        <authorList>
            <person name="De La Pena R."/>
            <person name="Hodgson H."/>
            <person name="Liu J.C."/>
            <person name="Stephenson M.J."/>
            <person name="Martin A.C."/>
            <person name="Owen C."/>
            <person name="Harkess A."/>
            <person name="Leebens-Mack J."/>
            <person name="Jimenez L.E."/>
            <person name="Osbourn A."/>
            <person name="Sattely E.S."/>
        </authorList>
    </citation>
    <scope>NUCLEOTIDE SEQUENCE [LARGE SCALE GENOMIC DNA]</scope>
    <source>
        <strain evidence="2">cv. JPN11</strain>
        <tissue evidence="1">Leaf</tissue>
    </source>
</reference>
<sequence>MRCVKPQYIIRVDHREQTTAHTTTVDTSREVTFTEKVDIEVATTVETPQKVINIEISALLPETTQETLEAAPIRESIDEPSPMDRRIPDPDNPNVVTVNFLSIVLVYRLEDYATERIVNDEFV</sequence>
<accession>A0ACC1Y620</accession>
<name>A0ACC1Y620_MELAZ</name>
<organism evidence="1 2">
    <name type="scientific">Melia azedarach</name>
    <name type="common">Chinaberry tree</name>
    <dbReference type="NCBI Taxonomy" id="155640"/>
    <lineage>
        <taxon>Eukaryota</taxon>
        <taxon>Viridiplantae</taxon>
        <taxon>Streptophyta</taxon>
        <taxon>Embryophyta</taxon>
        <taxon>Tracheophyta</taxon>
        <taxon>Spermatophyta</taxon>
        <taxon>Magnoliopsida</taxon>
        <taxon>eudicotyledons</taxon>
        <taxon>Gunneridae</taxon>
        <taxon>Pentapetalae</taxon>
        <taxon>rosids</taxon>
        <taxon>malvids</taxon>
        <taxon>Sapindales</taxon>
        <taxon>Meliaceae</taxon>
        <taxon>Melia</taxon>
    </lineage>
</organism>
<evidence type="ECO:0000313" key="2">
    <source>
        <dbReference type="Proteomes" id="UP001164539"/>
    </source>
</evidence>
<dbReference type="Proteomes" id="UP001164539">
    <property type="component" value="Chromosome 5"/>
</dbReference>